<protein>
    <submittedName>
        <fullName evidence="1">Uncharacterized protein</fullName>
    </submittedName>
</protein>
<evidence type="ECO:0000313" key="1">
    <source>
        <dbReference type="EMBL" id="QYC11257.1"/>
    </source>
</evidence>
<gene>
    <name evidence="1" type="ORF">KWG56_04455</name>
</gene>
<organism evidence="1 2">
    <name type="scientific">Brevundimonas nasdae</name>
    <dbReference type="NCBI Taxonomy" id="172043"/>
    <lineage>
        <taxon>Bacteria</taxon>
        <taxon>Pseudomonadati</taxon>
        <taxon>Pseudomonadota</taxon>
        <taxon>Alphaproteobacteria</taxon>
        <taxon>Caulobacterales</taxon>
        <taxon>Caulobacteraceae</taxon>
        <taxon>Brevundimonas</taxon>
    </lineage>
</organism>
<proteinExistence type="predicted"/>
<dbReference type="RefSeq" id="WP_201100800.1">
    <property type="nucleotide sequence ID" value="NZ_BAAAEE010000014.1"/>
</dbReference>
<accession>A0ABX8TJ36</accession>
<reference evidence="1 2" key="1">
    <citation type="submission" date="2021-07" db="EMBL/GenBank/DDBJ databases">
        <title>Isolation and characterization of bacteria from a gold mining with a capacity of golden bioaccumulation.</title>
        <authorList>
            <person name="Yang X.J."/>
        </authorList>
    </citation>
    <scope>NUCLEOTIDE SEQUENCE [LARGE SCALE GENOMIC DNA]</scope>
    <source>
        <strain evidence="1 2">Au29</strain>
    </source>
</reference>
<keyword evidence="2" id="KW-1185">Reference proteome</keyword>
<dbReference type="EMBL" id="CP080034">
    <property type="protein sequence ID" value="QYC11257.1"/>
    <property type="molecule type" value="Genomic_DNA"/>
</dbReference>
<evidence type="ECO:0000313" key="2">
    <source>
        <dbReference type="Proteomes" id="UP000824334"/>
    </source>
</evidence>
<dbReference type="GeneID" id="94374506"/>
<name>A0ABX8TJ36_9CAUL</name>
<dbReference type="Proteomes" id="UP000824334">
    <property type="component" value="Chromosome"/>
</dbReference>
<sequence>MQFTRDQSGVVEVDGENYEWELRRQPQPKGGGAWDGMAVSLRHQDYKREAIVQFPMPLRANGRPDVEKQRVNVDAVRNAVTAAIEAGWNPASRGKPVVFDVDADGR</sequence>